<dbReference type="OrthoDB" id="5377981at2"/>
<reference evidence="3 4" key="1">
    <citation type="submission" date="2016-10" db="EMBL/GenBank/DDBJ databases">
        <authorList>
            <person name="de Groot N.N."/>
        </authorList>
    </citation>
    <scope>NUCLEOTIDE SEQUENCE [LARGE SCALE GENOMIC DNA]</scope>
    <source>
        <strain evidence="3 4">DSM 19073</strain>
    </source>
</reference>
<dbReference type="PANTHER" id="PTHR43283:SF11">
    <property type="entry name" value="BETA-LACTAMASE-RELATED DOMAIN-CONTAINING PROTEIN"/>
    <property type="match status" value="1"/>
</dbReference>
<dbReference type="InterPro" id="IPR001466">
    <property type="entry name" value="Beta-lactam-related"/>
</dbReference>
<evidence type="ECO:0000313" key="4">
    <source>
        <dbReference type="Proteomes" id="UP000199110"/>
    </source>
</evidence>
<sequence>MPPFLIDLLRRPLHLLAVLALLVAGYTVLTHRPGPPPDPMVELFEAVRMAHGIPGGVLAFGTAGEEPTVLALGLADPTTQAAMTADHRFRLASLTMPIAAALVLEAAAEGRLDLDAPLADQTALPAPGDARLAGVTPRQILGHRVGWDRIAAGFDPLFAPDRVGADPGASCAEIARAAWAVLPLDAAPGTAKAHAELPPCLLADVVTGGDLAPALARIAPGVDMARADGPNWVRSDDGWRAHYVDDGADAAFRNLGGAGGATASAESYWRFAARPHPARNAPAPEGEAADFHALGWRVWPAIEGAAISHTGNLPGLFTVAVNLPDGFTAVALFNGGVTDSCTLHGDIVAEMCRLRGLICGPP</sequence>
<name>A0A1I3SFX5_9RHOB</name>
<dbReference type="AlphaFoldDB" id="A0A1I3SFX5"/>
<dbReference type="InterPro" id="IPR012338">
    <property type="entry name" value="Beta-lactam/transpept-like"/>
</dbReference>
<dbReference type="RefSeq" id="WP_092782826.1">
    <property type="nucleotide sequence ID" value="NZ_FORA01000004.1"/>
</dbReference>
<evidence type="ECO:0000313" key="3">
    <source>
        <dbReference type="EMBL" id="SFJ56376.1"/>
    </source>
</evidence>
<dbReference type="InterPro" id="IPR050789">
    <property type="entry name" value="Diverse_Enzym_Activities"/>
</dbReference>
<gene>
    <name evidence="3" type="ORF">SAMN04488095_3100</name>
</gene>
<dbReference type="GO" id="GO:0016787">
    <property type="term" value="F:hydrolase activity"/>
    <property type="evidence" value="ECO:0007669"/>
    <property type="project" value="UniProtKB-KW"/>
</dbReference>
<dbReference type="Proteomes" id="UP000199110">
    <property type="component" value="Unassembled WGS sequence"/>
</dbReference>
<keyword evidence="4" id="KW-1185">Reference proteome</keyword>
<evidence type="ECO:0000256" key="1">
    <source>
        <dbReference type="ARBA" id="ARBA00022801"/>
    </source>
</evidence>
<dbReference type="PANTHER" id="PTHR43283">
    <property type="entry name" value="BETA-LACTAMASE-RELATED"/>
    <property type="match status" value="1"/>
</dbReference>
<dbReference type="SUPFAM" id="SSF56601">
    <property type="entry name" value="beta-lactamase/transpeptidase-like"/>
    <property type="match status" value="1"/>
</dbReference>
<dbReference type="Pfam" id="PF00144">
    <property type="entry name" value="Beta-lactamase"/>
    <property type="match status" value="1"/>
</dbReference>
<evidence type="ECO:0000259" key="2">
    <source>
        <dbReference type="Pfam" id="PF00144"/>
    </source>
</evidence>
<keyword evidence="1" id="KW-0378">Hydrolase</keyword>
<protein>
    <submittedName>
        <fullName evidence="3">CubicO group peptidase, beta-lactamase class C family</fullName>
    </submittedName>
</protein>
<dbReference type="EMBL" id="FORA01000004">
    <property type="protein sequence ID" value="SFJ56376.1"/>
    <property type="molecule type" value="Genomic_DNA"/>
</dbReference>
<dbReference type="STRING" id="390807.SAMN04488095_3100"/>
<proteinExistence type="predicted"/>
<organism evidence="3 4">
    <name type="scientific">Jannaschia pohangensis</name>
    <dbReference type="NCBI Taxonomy" id="390807"/>
    <lineage>
        <taxon>Bacteria</taxon>
        <taxon>Pseudomonadati</taxon>
        <taxon>Pseudomonadota</taxon>
        <taxon>Alphaproteobacteria</taxon>
        <taxon>Rhodobacterales</taxon>
        <taxon>Roseobacteraceae</taxon>
        <taxon>Jannaschia</taxon>
    </lineage>
</organism>
<feature type="domain" description="Beta-lactamase-related" evidence="2">
    <location>
        <begin position="47"/>
        <end position="337"/>
    </location>
</feature>
<dbReference type="Gene3D" id="3.40.710.10">
    <property type="entry name" value="DD-peptidase/beta-lactamase superfamily"/>
    <property type="match status" value="1"/>
</dbReference>
<accession>A0A1I3SFX5</accession>